<evidence type="ECO:0000313" key="1">
    <source>
        <dbReference type="EMBL" id="POR01355.1"/>
    </source>
</evidence>
<dbReference type="Proteomes" id="UP000237350">
    <property type="component" value="Unassembled WGS sequence"/>
</dbReference>
<dbReference type="InterPro" id="IPR015867">
    <property type="entry name" value="N-reg_PII/ATP_PRibTrfase_C"/>
</dbReference>
<dbReference type="EMBL" id="LPWH01000067">
    <property type="protein sequence ID" value="POR01355.1"/>
    <property type="molecule type" value="Genomic_DNA"/>
</dbReference>
<proteinExistence type="predicted"/>
<dbReference type="SUPFAM" id="SSF54913">
    <property type="entry name" value="GlnB-like"/>
    <property type="match status" value="1"/>
</dbReference>
<dbReference type="Gene3D" id="3.30.70.120">
    <property type="match status" value="1"/>
</dbReference>
<protein>
    <submittedName>
        <fullName evidence="1">Uncharacterized protein</fullName>
    </submittedName>
</protein>
<sequence>MTRIEVVANQSVKPDLIEALQEAVPGISYTLWTGVQGRGGQGVRRGDAIWPEQNVVFMAYVEDRYVQPLREALGQIKERFPREGISLFEIPGARQVPLSRG</sequence>
<keyword evidence="2" id="KW-1185">Reference proteome</keyword>
<dbReference type="InterPro" id="IPR011322">
    <property type="entry name" value="N-reg_PII-like_a/b"/>
</dbReference>
<reference evidence="2" key="1">
    <citation type="submission" date="2015-12" db="EMBL/GenBank/DDBJ databases">
        <authorList>
            <person name="Lodha T.D."/>
            <person name="Chintalapati S."/>
            <person name="Chintalapati V.R."/>
            <person name="Sravanthi T."/>
        </authorList>
    </citation>
    <scope>NUCLEOTIDE SEQUENCE [LARGE SCALE GENOMIC DNA]</scope>
    <source>
        <strain evidence="2">JC133</strain>
    </source>
</reference>
<accession>A0A2S4JPC2</accession>
<dbReference type="AlphaFoldDB" id="A0A2S4JPC2"/>
<gene>
    <name evidence="1" type="ORF">AU468_08550</name>
</gene>
<organism evidence="1 2">
    <name type="scientific">Alkalispirochaeta sphaeroplastigenens</name>
    <dbReference type="NCBI Taxonomy" id="1187066"/>
    <lineage>
        <taxon>Bacteria</taxon>
        <taxon>Pseudomonadati</taxon>
        <taxon>Spirochaetota</taxon>
        <taxon>Spirochaetia</taxon>
        <taxon>Spirochaetales</taxon>
        <taxon>Spirochaetaceae</taxon>
        <taxon>Alkalispirochaeta</taxon>
    </lineage>
</organism>
<comment type="caution">
    <text evidence="1">The sequence shown here is derived from an EMBL/GenBank/DDBJ whole genome shotgun (WGS) entry which is preliminary data.</text>
</comment>
<name>A0A2S4JPC2_9SPIO</name>
<dbReference type="NCBIfam" id="NF045581">
    <property type="entry name" value="PG0541_fam"/>
    <property type="match status" value="1"/>
</dbReference>
<evidence type="ECO:0000313" key="2">
    <source>
        <dbReference type="Proteomes" id="UP000237350"/>
    </source>
</evidence>